<evidence type="ECO:0000313" key="4">
    <source>
        <dbReference type="Proteomes" id="UP000320547"/>
    </source>
</evidence>
<keyword evidence="2" id="KW-0472">Membrane</keyword>
<dbReference type="EMBL" id="VLLK01000001">
    <property type="protein sequence ID" value="TWJ08764.1"/>
    <property type="molecule type" value="Genomic_DNA"/>
</dbReference>
<name>A0A562UT02_9SPHN</name>
<feature type="coiled-coil region" evidence="1">
    <location>
        <begin position="1096"/>
        <end position="1123"/>
    </location>
</feature>
<accession>A0A562UT02</accession>
<feature type="transmembrane region" description="Helical" evidence="2">
    <location>
        <begin position="1361"/>
        <end position="1381"/>
    </location>
</feature>
<dbReference type="STRING" id="476157.GCA_001663155_00363"/>
<keyword evidence="1" id="KW-0175">Coiled coil</keyword>
<evidence type="ECO:0000256" key="1">
    <source>
        <dbReference type="SAM" id="Coils"/>
    </source>
</evidence>
<dbReference type="Proteomes" id="UP000320547">
    <property type="component" value="Unassembled WGS sequence"/>
</dbReference>
<gene>
    <name evidence="3" type="ORF">JN10_0380</name>
</gene>
<evidence type="ECO:0000256" key="2">
    <source>
        <dbReference type="SAM" id="Phobius"/>
    </source>
</evidence>
<keyword evidence="2" id="KW-0812">Transmembrane</keyword>
<organism evidence="3 4">
    <name type="scientific">Altererythrobacter ishigakiensis</name>
    <dbReference type="NCBI Taxonomy" id="476157"/>
    <lineage>
        <taxon>Bacteria</taxon>
        <taxon>Pseudomonadati</taxon>
        <taxon>Pseudomonadota</taxon>
        <taxon>Alphaproteobacteria</taxon>
        <taxon>Sphingomonadales</taxon>
        <taxon>Erythrobacteraceae</taxon>
        <taxon>Altererythrobacter</taxon>
    </lineage>
</organism>
<keyword evidence="4" id="KW-1185">Reference proteome</keyword>
<reference evidence="3 4" key="1">
    <citation type="submission" date="2019-07" db="EMBL/GenBank/DDBJ databases">
        <title>Genomic Encyclopedia of Archaeal and Bacterial Type Strains, Phase II (KMG-II): from individual species to whole genera.</title>
        <authorList>
            <person name="Goeker M."/>
        </authorList>
    </citation>
    <scope>NUCLEOTIDE SEQUENCE [LARGE SCALE GENOMIC DNA]</scope>
    <source>
        <strain evidence="3 4">ATCC BAA-2084</strain>
    </source>
</reference>
<sequence length="1384" mass="154584">MQPPNYVSRELEYRDDGATRRIGQDELLSQPGNLVILGEAGSGKSRLLEELSSDGFELVTAQRLINSPDPQTKFGGATCLLVDAVDEASSRHQGEAVDNVLSKLEQSGVSRFVLSCRAEDWQTATSRTRIKETFGEEPIELFLRPFEHSQALTFLSEGLGEEKASAVARDYELRGLSEWLGNPQTLIMLRDVIAEGGAPESTYELFESYIDLCLPDANERRRERDGELPLNVRKDVLGCAFAALILSGKSALARPGAEPSDEDLKLADLHTLLDENDWSSVSGNRLVRVFQADANRQTYAHRRIGEWLAARWLVENIANSNGRKRLLDALTVDGVVPASFRGLFGWLGYYPKYAEDIINSDPMGLIEYGDADCIPDELANVMLQALQRLATKDPYFADWRVYRAKCLVRGETLKDSLRIIFDPESNFTLRIFLARQLKNEKLPEDVCDRLKGLALEPQNAFSLREDAAAALVGNFSPDQMKDLIEKLRCQGSHDSTRLAAGLVLDVGLDAFDDQEVVQVIAANSGITISTVPEEPDDNMIGKNWQYRRDVPDERLGGFLDALAPYALELLPEYRGAGSGGLVDLGAVLIGRRLQLGLVEAERLLLWLRAFRGRTYDTGELEIIGQCLEDNAEVRQAMQQIWLARAEDEGHLRVAAHELREFHRKLGLQDGDVAAFLNAQPVEYPHWMAAAQLTPHSDDKGQLTRAAIARFVNTEADLALCLETLLNPPKPQWQIEDEAAQASVVAERENRWAQVRAELAERLDELSIGSPDAIVLPAQVYFGNFGDLAGFETAIDRITAVYGQNLVPSILGAFEAYLNRLPSSPKLSEIARLYSENRYLQARYCLLSGLSERLRQAGGLGQLTRDQLIAAQMHCAQMTFDGDEWRALESEIWSAICEDQAALEQYARMLLEPKLEASAWPIAGMYELLNFTGQENLAVVVNLAFEWLARFPCLDPNCEMQIVEFLMVNGGVGRLETLALERLATAGLELKSRRGWQVILLLSNFEAAAIPIEKNQPIDPGLFWALHGWLDFGSQSVRTPLVPSIKLAAWIVATFRVTFPHAARPGGTSHGDENPWDASAFMRRLIDLVGSANDEEAVRLLEELAEAEDDYREHILKVQFEQARNIAEHQKSALSVDDIQAILGAKPAQIIHLIHGIRTHADWVDTTERTLRQNPDLEVAVTKYGWFDLVSFLLPGRSRRWPIKKVSDDLLHSYSRAQREGKTLSVIAHSNGTYATVNALKENPNIELEYLLLCGAVIGSRHSLHEVKKANVRRDIINDYGTRDIYPAVAASVTWGYGNGGTYGIGTPAIDRRHPVGHSEFFQEQFVEDFWVPVFEDGTIARPNYNPHPTHPFYYPIFEVQWRWLILLLTIYGLGLVADAFVAML</sequence>
<evidence type="ECO:0000313" key="3">
    <source>
        <dbReference type="EMBL" id="TWJ08764.1"/>
    </source>
</evidence>
<comment type="caution">
    <text evidence="3">The sequence shown here is derived from an EMBL/GenBank/DDBJ whole genome shotgun (WGS) entry which is preliminary data.</text>
</comment>
<protein>
    <submittedName>
        <fullName evidence="3">Uncharacterized protein</fullName>
    </submittedName>
</protein>
<keyword evidence="2" id="KW-1133">Transmembrane helix</keyword>
<proteinExistence type="predicted"/>